<feature type="domain" description="GST N-terminal" evidence="1">
    <location>
        <begin position="43"/>
        <end position="122"/>
    </location>
</feature>
<dbReference type="PROSITE" id="PS50405">
    <property type="entry name" value="GST_CTER"/>
    <property type="match status" value="1"/>
</dbReference>
<name>A0A2U1J773_SMIAN</name>
<dbReference type="SFLD" id="SFLDS00019">
    <property type="entry name" value="Glutathione_Transferase_(cytos"/>
    <property type="match status" value="1"/>
</dbReference>
<reference evidence="3 4" key="1">
    <citation type="journal article" date="2018" name="MBio">
        <title>Comparative Genomics Reveals the Core Gene Toolbox for the Fungus-Insect Symbiosis.</title>
        <authorList>
            <person name="Wang Y."/>
            <person name="Stata M."/>
            <person name="Wang W."/>
            <person name="Stajich J.E."/>
            <person name="White M.M."/>
            <person name="Moncalvo J.M."/>
        </authorList>
    </citation>
    <scope>NUCLEOTIDE SEQUENCE [LARGE SCALE GENOMIC DNA]</scope>
    <source>
        <strain evidence="3 4">AUS-126-30</strain>
    </source>
</reference>
<dbReference type="Pfam" id="PF02798">
    <property type="entry name" value="GST_N"/>
    <property type="match status" value="1"/>
</dbReference>
<protein>
    <recommendedName>
        <fullName evidence="5">GST N-terminal domain-containing protein</fullName>
    </recommendedName>
</protein>
<comment type="caution">
    <text evidence="3">The sequence shown here is derived from an EMBL/GenBank/DDBJ whole genome shotgun (WGS) entry which is preliminary data.</text>
</comment>
<evidence type="ECO:0008006" key="5">
    <source>
        <dbReference type="Google" id="ProtNLM"/>
    </source>
</evidence>
<evidence type="ECO:0000259" key="1">
    <source>
        <dbReference type="PROSITE" id="PS50404"/>
    </source>
</evidence>
<sequence>MVGDVNNLKRLFGSLSFPGNFKTNINQKIHISLSSFIEFQKMSTYTIKYFPSPGRAFVTRVMLNLAGATWKNEFPEWPQEKPNMPYERMPVLVEKRADGSEFVLTESNVIERYIAQKYGFLPGDLVEAATLEQYVSHMLDSRDAIRQIVFSTDNEENRRKATETTKFFIKKHEPVLAKSSSGFHHGDKVSYPDIFLLYIYNFSEMSSIAGTFNETDCPNIMKLIKILKENPLISSVSNDK</sequence>
<dbReference type="InterPro" id="IPR036282">
    <property type="entry name" value="Glutathione-S-Trfase_C_sf"/>
</dbReference>
<dbReference type="GO" id="GO:0004364">
    <property type="term" value="F:glutathione transferase activity"/>
    <property type="evidence" value="ECO:0007669"/>
    <property type="project" value="TreeGrafter"/>
</dbReference>
<proteinExistence type="predicted"/>
<dbReference type="SUPFAM" id="SSF47616">
    <property type="entry name" value="GST C-terminal domain-like"/>
    <property type="match status" value="1"/>
</dbReference>
<dbReference type="InterPro" id="IPR004046">
    <property type="entry name" value="GST_C"/>
</dbReference>
<organism evidence="3 4">
    <name type="scientific">Smittium angustum</name>
    <dbReference type="NCBI Taxonomy" id="133377"/>
    <lineage>
        <taxon>Eukaryota</taxon>
        <taxon>Fungi</taxon>
        <taxon>Fungi incertae sedis</taxon>
        <taxon>Zoopagomycota</taxon>
        <taxon>Kickxellomycotina</taxon>
        <taxon>Harpellomycetes</taxon>
        <taxon>Harpellales</taxon>
        <taxon>Legeriomycetaceae</taxon>
        <taxon>Smittium</taxon>
    </lineage>
</organism>
<dbReference type="PANTHER" id="PTHR11571:SF150">
    <property type="entry name" value="GLUTATHIONE S-TRANSFERASE"/>
    <property type="match status" value="1"/>
</dbReference>
<dbReference type="Gene3D" id="3.40.30.10">
    <property type="entry name" value="Glutaredoxin"/>
    <property type="match status" value="1"/>
</dbReference>
<dbReference type="AlphaFoldDB" id="A0A2U1J773"/>
<dbReference type="PANTHER" id="PTHR11571">
    <property type="entry name" value="GLUTATHIONE S-TRANSFERASE"/>
    <property type="match status" value="1"/>
</dbReference>
<evidence type="ECO:0000313" key="3">
    <source>
        <dbReference type="EMBL" id="PWA00952.1"/>
    </source>
</evidence>
<keyword evidence="4" id="KW-1185">Reference proteome</keyword>
<dbReference type="InterPro" id="IPR004045">
    <property type="entry name" value="Glutathione_S-Trfase_N"/>
</dbReference>
<feature type="domain" description="GST C-terminal" evidence="2">
    <location>
        <begin position="124"/>
        <end position="240"/>
    </location>
</feature>
<dbReference type="Gene3D" id="1.20.1050.10">
    <property type="match status" value="1"/>
</dbReference>
<evidence type="ECO:0000259" key="2">
    <source>
        <dbReference type="PROSITE" id="PS50405"/>
    </source>
</evidence>
<dbReference type="EMBL" id="MBFU01000263">
    <property type="protein sequence ID" value="PWA00952.1"/>
    <property type="molecule type" value="Genomic_DNA"/>
</dbReference>
<dbReference type="SUPFAM" id="SSF52833">
    <property type="entry name" value="Thioredoxin-like"/>
    <property type="match status" value="1"/>
</dbReference>
<gene>
    <name evidence="3" type="ORF">BB558_002999</name>
</gene>
<dbReference type="PROSITE" id="PS50404">
    <property type="entry name" value="GST_NTER"/>
    <property type="match status" value="1"/>
</dbReference>
<dbReference type="Proteomes" id="UP000245591">
    <property type="component" value="Unassembled WGS sequence"/>
</dbReference>
<dbReference type="InterPro" id="IPR050213">
    <property type="entry name" value="GST_superfamily"/>
</dbReference>
<dbReference type="InterPro" id="IPR036249">
    <property type="entry name" value="Thioredoxin-like_sf"/>
</dbReference>
<dbReference type="InterPro" id="IPR040079">
    <property type="entry name" value="Glutathione_S-Trfase"/>
</dbReference>
<dbReference type="Pfam" id="PF14497">
    <property type="entry name" value="GST_C_3"/>
    <property type="match status" value="1"/>
</dbReference>
<dbReference type="InterPro" id="IPR010987">
    <property type="entry name" value="Glutathione-S-Trfase_C-like"/>
</dbReference>
<dbReference type="GO" id="GO:0006749">
    <property type="term" value="P:glutathione metabolic process"/>
    <property type="evidence" value="ECO:0007669"/>
    <property type="project" value="TreeGrafter"/>
</dbReference>
<accession>A0A2U1J773</accession>
<evidence type="ECO:0000313" key="4">
    <source>
        <dbReference type="Proteomes" id="UP000245591"/>
    </source>
</evidence>